<dbReference type="OrthoDB" id="6116533at2759"/>
<keyword evidence="1" id="KW-0812">Transmembrane</keyword>
<keyword evidence="1" id="KW-1133">Transmembrane helix</keyword>
<keyword evidence="2" id="KW-0732">Signal</keyword>
<dbReference type="AlphaFoldDB" id="A0A812AVF8"/>
<organism evidence="3 4">
    <name type="scientific">Acanthosepion pharaonis</name>
    <name type="common">Pharaoh cuttlefish</name>
    <name type="synonym">Sepia pharaonis</name>
    <dbReference type="NCBI Taxonomy" id="158019"/>
    <lineage>
        <taxon>Eukaryota</taxon>
        <taxon>Metazoa</taxon>
        <taxon>Spiralia</taxon>
        <taxon>Lophotrochozoa</taxon>
        <taxon>Mollusca</taxon>
        <taxon>Cephalopoda</taxon>
        <taxon>Coleoidea</taxon>
        <taxon>Decapodiformes</taxon>
        <taxon>Sepiida</taxon>
        <taxon>Sepiina</taxon>
        <taxon>Sepiidae</taxon>
        <taxon>Acanthosepion</taxon>
    </lineage>
</organism>
<protein>
    <submittedName>
        <fullName evidence="3">Uncharacterized protein</fullName>
    </submittedName>
</protein>
<name>A0A812AVF8_ACAPH</name>
<dbReference type="EMBL" id="CAHIKZ030000195">
    <property type="protein sequence ID" value="CAE1159368.1"/>
    <property type="molecule type" value="Genomic_DNA"/>
</dbReference>
<reference evidence="3" key="1">
    <citation type="submission" date="2021-01" db="EMBL/GenBank/DDBJ databases">
        <authorList>
            <person name="Li R."/>
            <person name="Bekaert M."/>
        </authorList>
    </citation>
    <scope>NUCLEOTIDE SEQUENCE</scope>
    <source>
        <strain evidence="3">Farmed</strain>
    </source>
</reference>
<gene>
    <name evidence="3" type="ORF">SPHA_5916</name>
</gene>
<feature type="chain" id="PRO_5032919601" evidence="2">
    <location>
        <begin position="19"/>
        <end position="493"/>
    </location>
</feature>
<comment type="caution">
    <text evidence="3">The sequence shown here is derived from an EMBL/GenBank/DDBJ whole genome shotgun (WGS) entry which is preliminary data.</text>
</comment>
<keyword evidence="4" id="KW-1185">Reference proteome</keyword>
<evidence type="ECO:0000256" key="2">
    <source>
        <dbReference type="SAM" id="SignalP"/>
    </source>
</evidence>
<sequence length="493" mass="57771">MQVTFSSLLVWITILSSSYWYHSPKMKELVQFRDAIIDSCVLYANDLESCMYNLQRQLFNKKKARSHLSFNKLSRSYHNRSIQCSYFYKGHNSSHSLPFIYSKSSHQSMTDTSKRYLTEEKAFLIAGNYEKLSKQQLDSNELIQSLSARIEDYETELRAMKTYMEILHKSLDYAIGNMTQQSGNLDKLAVKDSSIEAQMRFIQDAVKMSQLHLRHSIHMQKNSSEWLKASLNNLTHSEQKIIDLYQHLFQLQIKEEQSRTEPFNFDEFKLLFYLLALGELLLFFLLVCMFCRRSNVADINDNIKTTFTLSPRNGFECKPNQISSETILDEIRQRQLGDFVCSLSFTNRNQLHQELTAQIQREIPDLQVEYFRVEYLNDIPSLPWAKTFLIFFDLKQKNGIDPIKGTDDIKLIVVKAVQRMGADIFMIFTGDENSCQLQNSEALYHRSLKFLKTYHDIARLMSCKRVISLKDSLFQHQLDHITNAISVWHESLY</sequence>
<evidence type="ECO:0000256" key="1">
    <source>
        <dbReference type="SAM" id="Phobius"/>
    </source>
</evidence>
<proteinExistence type="predicted"/>
<dbReference type="Proteomes" id="UP000597762">
    <property type="component" value="Unassembled WGS sequence"/>
</dbReference>
<feature type="signal peptide" evidence="2">
    <location>
        <begin position="1"/>
        <end position="18"/>
    </location>
</feature>
<feature type="transmembrane region" description="Helical" evidence="1">
    <location>
        <begin position="270"/>
        <end position="291"/>
    </location>
</feature>
<accession>A0A812AVF8</accession>
<keyword evidence="1" id="KW-0472">Membrane</keyword>
<evidence type="ECO:0000313" key="4">
    <source>
        <dbReference type="Proteomes" id="UP000597762"/>
    </source>
</evidence>
<evidence type="ECO:0000313" key="3">
    <source>
        <dbReference type="EMBL" id="CAE1159368.1"/>
    </source>
</evidence>